<keyword evidence="2" id="KW-0378">Hydrolase</keyword>
<dbReference type="InterPro" id="IPR045175">
    <property type="entry name" value="M28_fam"/>
</dbReference>
<evidence type="ECO:0000259" key="1">
    <source>
        <dbReference type="Pfam" id="PF04389"/>
    </source>
</evidence>
<dbReference type="Pfam" id="PF04389">
    <property type="entry name" value="Peptidase_M28"/>
    <property type="match status" value="1"/>
</dbReference>
<sequence length="310" mass="34819">MLKKILTYTSALLFIPLMIWFAVTQPVWVTDKTAQSAQPDVDPEVLRSHVVMLSETLPARVGVEAELKATVDWLEEQLSQYGDVQFQTYEAAQQQFHNLILEFGPDTGKTLVIGAHYDTHDRLPGADDNASGVAGLIELARLLSSTPLQRRVTLVAYTLEEHVFYATPSMGSYVHAKMLKDNNIEVDLMISLEMIGYFSDEPGSQLFPVSWLKYFYSDRGDFISVIGNMRNMAAVRTVKSSFLRSAGDDLPVYSLNAPMALVPGIDSSDHRNFWIMDYPAVMVTDTAYNRNLAYHTPQDTADRLDYDKMA</sequence>
<evidence type="ECO:0000313" key="2">
    <source>
        <dbReference type="EMBL" id="CAA6805080.1"/>
    </source>
</evidence>
<feature type="domain" description="Peptidase M28" evidence="1">
    <location>
        <begin position="98"/>
        <end position="309"/>
    </location>
</feature>
<name>A0A6S6SQY8_9GAMM</name>
<dbReference type="GO" id="GO:0006508">
    <property type="term" value="P:proteolysis"/>
    <property type="evidence" value="ECO:0007669"/>
    <property type="project" value="InterPro"/>
</dbReference>
<proteinExistence type="predicted"/>
<dbReference type="GO" id="GO:0004177">
    <property type="term" value="F:aminopeptidase activity"/>
    <property type="evidence" value="ECO:0007669"/>
    <property type="project" value="UniProtKB-KW"/>
</dbReference>
<dbReference type="InterPro" id="IPR007484">
    <property type="entry name" value="Peptidase_M28"/>
</dbReference>
<keyword evidence="2" id="KW-0031">Aminopeptidase</keyword>
<dbReference type="PANTHER" id="PTHR12147:SF26">
    <property type="entry name" value="PEPTIDASE M28 DOMAIN-CONTAINING PROTEIN"/>
    <property type="match status" value="1"/>
</dbReference>
<organism evidence="2">
    <name type="scientific">uncultured Thiotrichaceae bacterium</name>
    <dbReference type="NCBI Taxonomy" id="298394"/>
    <lineage>
        <taxon>Bacteria</taxon>
        <taxon>Pseudomonadati</taxon>
        <taxon>Pseudomonadota</taxon>
        <taxon>Gammaproteobacteria</taxon>
        <taxon>Thiotrichales</taxon>
        <taxon>Thiotrichaceae</taxon>
        <taxon>environmental samples</taxon>
    </lineage>
</organism>
<feature type="non-terminal residue" evidence="2">
    <location>
        <position position="310"/>
    </location>
</feature>
<dbReference type="Gene3D" id="3.40.630.10">
    <property type="entry name" value="Zn peptidases"/>
    <property type="match status" value="1"/>
</dbReference>
<gene>
    <name evidence="2" type="ORF">HELGO_WM31163</name>
</gene>
<dbReference type="SUPFAM" id="SSF53187">
    <property type="entry name" value="Zn-dependent exopeptidases"/>
    <property type="match status" value="1"/>
</dbReference>
<dbReference type="AlphaFoldDB" id="A0A6S6SQY8"/>
<protein>
    <submittedName>
        <fullName evidence="2">Aminopeptidase YwaD</fullName>
    </submittedName>
</protein>
<dbReference type="GO" id="GO:0008235">
    <property type="term" value="F:metalloexopeptidase activity"/>
    <property type="evidence" value="ECO:0007669"/>
    <property type="project" value="InterPro"/>
</dbReference>
<reference evidence="2" key="1">
    <citation type="submission" date="2020-01" db="EMBL/GenBank/DDBJ databases">
        <authorList>
            <person name="Meier V. D."/>
            <person name="Meier V D."/>
        </authorList>
    </citation>
    <scope>NUCLEOTIDE SEQUENCE</scope>
    <source>
        <strain evidence="2">HLG_WM_MAG_08</strain>
    </source>
</reference>
<accession>A0A6S6SQY8</accession>
<keyword evidence="2" id="KW-0645">Protease</keyword>
<dbReference type="PANTHER" id="PTHR12147">
    <property type="entry name" value="METALLOPEPTIDASE M28 FAMILY MEMBER"/>
    <property type="match status" value="1"/>
</dbReference>
<dbReference type="EMBL" id="CACVAV010000080">
    <property type="protein sequence ID" value="CAA6805080.1"/>
    <property type="molecule type" value="Genomic_DNA"/>
</dbReference>